<dbReference type="GeneID" id="129334314"/>
<keyword evidence="5 12" id="KW-0812">Transmembrane</keyword>
<evidence type="ECO:0000313" key="15">
    <source>
        <dbReference type="Proteomes" id="UP001190640"/>
    </source>
</evidence>
<feature type="transmembrane region" description="Helical" evidence="13">
    <location>
        <begin position="80"/>
        <end position="105"/>
    </location>
</feature>
<sequence length="328" mass="36996">MDLSTDILEIVICSILISLSVVGNLLLIYCTRRCIGEHLRISFILIFSLAFDHIVNNLVVNTLKIVYASGVELDSASCKVLVFTTIFTTSLAIWFTLYIALLYCFKLCRVVHPPVEATNTNHRKCHLVLVFALWVAGFAVCCPVLPYTGRPGNLTGGNETYPQHSILNCSECKTEYRNEQLEMLYGKIFLVAIDLLPLIILFLVGFRITHLLWEHRKTTYGGIWIGNDLADTEVLRACKLILALIFLITSFWISHFVLVHCLKQFNFYYFAQPVLTVLHSGYSAVSPYLLILINYKINVKMGSFCCKGEGKPVSPTTVFPSEEMSPYA</sequence>
<feature type="transmembrane region" description="Helical" evidence="13">
    <location>
        <begin position="270"/>
        <end position="293"/>
    </location>
</feature>
<keyword evidence="4 12" id="KW-0716">Sensory transduction</keyword>
<evidence type="ECO:0000256" key="11">
    <source>
        <dbReference type="RuleBase" id="RU004423"/>
    </source>
</evidence>
<evidence type="ECO:0000313" key="16">
    <source>
        <dbReference type="RefSeq" id="XP_054842286.1"/>
    </source>
</evidence>
<evidence type="ECO:0000256" key="3">
    <source>
        <dbReference type="ARBA" id="ARBA00022480"/>
    </source>
</evidence>
<evidence type="ECO:0000256" key="4">
    <source>
        <dbReference type="ARBA" id="ARBA00022606"/>
    </source>
</evidence>
<dbReference type="RefSeq" id="XP_054842286.1">
    <property type="nucleotide sequence ID" value="XM_054986311.1"/>
</dbReference>
<dbReference type="CDD" id="cd00637">
    <property type="entry name" value="7tm_classA_rhodopsin-like"/>
    <property type="match status" value="1"/>
</dbReference>
<dbReference type="KEGG" id="emc:129334314"/>
<feature type="domain" description="G-protein coupled receptors family 1 profile" evidence="14">
    <location>
        <begin position="23"/>
        <end position="290"/>
    </location>
</feature>
<keyword evidence="3 12" id="KW-0919">Taste</keyword>
<dbReference type="GO" id="GO:0033038">
    <property type="term" value="F:bitter taste receptor activity"/>
    <property type="evidence" value="ECO:0007669"/>
    <property type="project" value="InterPro"/>
</dbReference>
<dbReference type="PANTHER" id="PTHR11394:SF137">
    <property type="entry name" value="C-X-C CHEMOKINE RECEPTOR TYPE 3 ISOFORM X1-RELATED"/>
    <property type="match status" value="1"/>
</dbReference>
<feature type="transmembrane region" description="Helical" evidence="13">
    <location>
        <begin position="240"/>
        <end position="258"/>
    </location>
</feature>
<reference evidence="16" key="1">
    <citation type="submission" date="2025-08" db="UniProtKB">
        <authorList>
            <consortium name="RefSeq"/>
        </authorList>
    </citation>
    <scope>IDENTIFICATION</scope>
    <source>
        <tissue evidence="16">Blood</tissue>
    </source>
</reference>
<evidence type="ECO:0000256" key="2">
    <source>
        <dbReference type="ARBA" id="ARBA00007376"/>
    </source>
</evidence>
<feature type="transmembrane region" description="Helical" evidence="13">
    <location>
        <begin position="184"/>
        <end position="206"/>
    </location>
</feature>
<feature type="transmembrane region" description="Helical" evidence="13">
    <location>
        <begin position="41"/>
        <end position="60"/>
    </location>
</feature>
<evidence type="ECO:0000256" key="12">
    <source>
        <dbReference type="RuleBase" id="RU004424"/>
    </source>
</evidence>
<dbReference type="Gene3D" id="1.20.1070.10">
    <property type="entry name" value="Rhodopsin 7-helix transmembrane proteins"/>
    <property type="match status" value="1"/>
</dbReference>
<dbReference type="AlphaFoldDB" id="A0AA97JRP8"/>
<dbReference type="GO" id="GO:0004930">
    <property type="term" value="F:G protein-coupled receptor activity"/>
    <property type="evidence" value="ECO:0007669"/>
    <property type="project" value="UniProtKB-KW"/>
</dbReference>
<gene>
    <name evidence="16" type="primary">LOC129334314</name>
</gene>
<feature type="transmembrane region" description="Helical" evidence="13">
    <location>
        <begin position="6"/>
        <end position="29"/>
    </location>
</feature>
<dbReference type="InterPro" id="IPR007960">
    <property type="entry name" value="TAS2R"/>
</dbReference>
<dbReference type="PROSITE" id="PS50262">
    <property type="entry name" value="G_PROTEIN_RECEP_F1_2"/>
    <property type="match status" value="1"/>
</dbReference>
<evidence type="ECO:0000256" key="6">
    <source>
        <dbReference type="ARBA" id="ARBA00022989"/>
    </source>
</evidence>
<evidence type="ECO:0000259" key="14">
    <source>
        <dbReference type="PROSITE" id="PS50262"/>
    </source>
</evidence>
<dbReference type="SUPFAM" id="SSF81321">
    <property type="entry name" value="Family A G protein-coupled receptor-like"/>
    <property type="match status" value="1"/>
</dbReference>
<evidence type="ECO:0000256" key="8">
    <source>
        <dbReference type="ARBA" id="ARBA00023136"/>
    </source>
</evidence>
<keyword evidence="9 12" id="KW-0675">Receptor</keyword>
<dbReference type="GO" id="GO:0016020">
    <property type="term" value="C:membrane"/>
    <property type="evidence" value="ECO:0007669"/>
    <property type="project" value="UniProtKB-SubCell"/>
</dbReference>
<keyword evidence="7 12" id="KW-0297">G-protein coupled receptor</keyword>
<name>A0AA97JRP8_EUBMA</name>
<organism evidence="15 16">
    <name type="scientific">Eublepharis macularius</name>
    <name type="common">Leopard gecko</name>
    <name type="synonym">Cyrtodactylus macularius</name>
    <dbReference type="NCBI Taxonomy" id="481883"/>
    <lineage>
        <taxon>Eukaryota</taxon>
        <taxon>Metazoa</taxon>
        <taxon>Chordata</taxon>
        <taxon>Craniata</taxon>
        <taxon>Vertebrata</taxon>
        <taxon>Euteleostomi</taxon>
        <taxon>Lepidosauria</taxon>
        <taxon>Squamata</taxon>
        <taxon>Bifurcata</taxon>
        <taxon>Gekkota</taxon>
        <taxon>Eublepharidae</taxon>
        <taxon>Eublepharinae</taxon>
        <taxon>Eublepharis</taxon>
    </lineage>
</organism>
<evidence type="ECO:0000256" key="13">
    <source>
        <dbReference type="SAM" id="Phobius"/>
    </source>
</evidence>
<evidence type="ECO:0000256" key="9">
    <source>
        <dbReference type="ARBA" id="ARBA00023170"/>
    </source>
</evidence>
<dbReference type="InterPro" id="IPR017452">
    <property type="entry name" value="GPCR_Rhodpsn_7TM"/>
</dbReference>
<evidence type="ECO:0000256" key="7">
    <source>
        <dbReference type="ARBA" id="ARBA00023040"/>
    </source>
</evidence>
<keyword evidence="8 12" id="KW-0472">Membrane</keyword>
<accession>A0AA97JRP8</accession>
<evidence type="ECO:0000256" key="10">
    <source>
        <dbReference type="ARBA" id="ARBA00023224"/>
    </source>
</evidence>
<keyword evidence="6 13" id="KW-1133">Transmembrane helix</keyword>
<protein>
    <recommendedName>
        <fullName evidence="12">Taste receptor type 2</fullName>
    </recommendedName>
</protein>
<dbReference type="Pfam" id="PF05296">
    <property type="entry name" value="TAS2R"/>
    <property type="match status" value="1"/>
</dbReference>
<proteinExistence type="inferred from homology"/>
<keyword evidence="10 12" id="KW-0807">Transducer</keyword>
<dbReference type="PANTHER" id="PTHR11394">
    <property type="entry name" value="TASTE RECEPTOR TYPE 2"/>
    <property type="match status" value="1"/>
</dbReference>
<evidence type="ECO:0000256" key="5">
    <source>
        <dbReference type="ARBA" id="ARBA00022692"/>
    </source>
</evidence>
<evidence type="ECO:0000256" key="1">
    <source>
        <dbReference type="ARBA" id="ARBA00004141"/>
    </source>
</evidence>
<keyword evidence="15" id="KW-1185">Reference proteome</keyword>
<comment type="subcellular location">
    <subcellularLocation>
        <location evidence="1 12">Membrane</location>
        <topology evidence="1 12">Multi-pass membrane protein</topology>
    </subcellularLocation>
</comment>
<feature type="transmembrane region" description="Helical" evidence="13">
    <location>
        <begin position="126"/>
        <end position="147"/>
    </location>
</feature>
<comment type="similarity">
    <text evidence="2 11">Belongs to the G-protein coupled receptor T2R family.</text>
</comment>
<dbReference type="Proteomes" id="UP001190640">
    <property type="component" value="Chromosome 8"/>
</dbReference>